<dbReference type="KEGG" id="cgc:Cyagr_3270"/>
<dbReference type="HOGENOM" id="CLU_1007295_0_0_3"/>
<keyword evidence="2" id="KW-0472">Membrane</keyword>
<name>K9PC96_CYAGP</name>
<feature type="transmembrane region" description="Helical" evidence="2">
    <location>
        <begin position="64"/>
        <end position="89"/>
    </location>
</feature>
<feature type="transmembrane region" description="Helical" evidence="2">
    <location>
        <begin position="109"/>
        <end position="129"/>
    </location>
</feature>
<evidence type="ECO:0000256" key="1">
    <source>
        <dbReference type="SAM" id="MobiDB-lite"/>
    </source>
</evidence>
<evidence type="ECO:0000313" key="4">
    <source>
        <dbReference type="Proteomes" id="UP000010388"/>
    </source>
</evidence>
<dbReference type="Proteomes" id="UP000010388">
    <property type="component" value="Chromosome"/>
</dbReference>
<protein>
    <submittedName>
        <fullName evidence="3">Uncharacterized protein</fullName>
    </submittedName>
</protein>
<accession>K9PC96</accession>
<keyword evidence="2" id="KW-0812">Transmembrane</keyword>
<dbReference type="AlphaFoldDB" id="K9PC96"/>
<feature type="transmembrane region" description="Helical" evidence="2">
    <location>
        <begin position="34"/>
        <end position="52"/>
    </location>
</feature>
<dbReference type="eggNOG" id="ENOG5031YYT">
    <property type="taxonomic scope" value="Bacteria"/>
</dbReference>
<dbReference type="EMBL" id="CP003495">
    <property type="protein sequence ID" value="AFY30346.1"/>
    <property type="molecule type" value="Genomic_DNA"/>
</dbReference>
<feature type="region of interest" description="Disordered" evidence="1">
    <location>
        <begin position="1"/>
        <end position="22"/>
    </location>
</feature>
<evidence type="ECO:0000313" key="3">
    <source>
        <dbReference type="EMBL" id="AFY30346.1"/>
    </source>
</evidence>
<gene>
    <name evidence="3" type="ordered locus">Cyagr_3270</name>
</gene>
<dbReference type="OrthoDB" id="566991at2"/>
<organism evidence="3 4">
    <name type="scientific">Cyanobium gracile (strain ATCC 27147 / PCC 6307)</name>
    <dbReference type="NCBI Taxonomy" id="292564"/>
    <lineage>
        <taxon>Bacteria</taxon>
        <taxon>Bacillati</taxon>
        <taxon>Cyanobacteriota</taxon>
        <taxon>Cyanophyceae</taxon>
        <taxon>Synechococcales</taxon>
        <taxon>Prochlorococcaceae</taxon>
        <taxon>Cyanobium</taxon>
    </lineage>
</organism>
<proteinExistence type="predicted"/>
<dbReference type="RefSeq" id="WP_015110779.1">
    <property type="nucleotide sequence ID" value="NC_019675.1"/>
</dbReference>
<keyword evidence="2" id="KW-1133">Transmembrane helix</keyword>
<evidence type="ECO:0000256" key="2">
    <source>
        <dbReference type="SAM" id="Phobius"/>
    </source>
</evidence>
<reference evidence="4" key="1">
    <citation type="journal article" date="2013" name="Proc. Natl. Acad. Sci. U.S.A.">
        <title>Improving the coverage of the cyanobacterial phylum using diversity-driven genome sequencing.</title>
        <authorList>
            <person name="Shih P.M."/>
            <person name="Wu D."/>
            <person name="Latifi A."/>
            <person name="Axen S.D."/>
            <person name="Fewer D.P."/>
            <person name="Talla E."/>
            <person name="Calteau A."/>
            <person name="Cai F."/>
            <person name="Tandeau de Marsac N."/>
            <person name="Rippka R."/>
            <person name="Herdman M."/>
            <person name="Sivonen K."/>
            <person name="Coursin T."/>
            <person name="Laurent T."/>
            <person name="Goodwin L."/>
            <person name="Nolan M."/>
            <person name="Davenport K.W."/>
            <person name="Han C.S."/>
            <person name="Rubin E.M."/>
            <person name="Eisen J.A."/>
            <person name="Woyke T."/>
            <person name="Gugger M."/>
            <person name="Kerfeld C.A."/>
        </authorList>
    </citation>
    <scope>NUCLEOTIDE SEQUENCE [LARGE SCALE GENOMIC DNA]</scope>
    <source>
        <strain evidence="4">ATCC 27147 / PCC 6307</strain>
    </source>
</reference>
<sequence>MLHPLSGQTIDPDADPNDGPIDERTAARIAGSDLLMAVGTGLFIVFLGYAIVDALPFQLLNPSWQLRFTALILSLSSIPLVGFACVHLAAILNPANIRIRQRLLTLRQWAMAAAIGFLLLIPLQGFATWKAYNEAKANQQAQIQQSNQRVAPLKRVIESATSTADLQQKLSQLEGGRLKLSPEDFSRPLAEVKKAILNNLARSQNLYVDRITSTTAPTQIWAALQSAAKTMVASIGFFIGFAAGAQLKSSPQTLQDRISGWTQSLFGRRRRRPRRH</sequence>